<dbReference type="EMBL" id="SIOP01000008">
    <property type="protein sequence ID" value="TAY41478.1"/>
    <property type="molecule type" value="Genomic_DNA"/>
</dbReference>
<dbReference type="InterPro" id="IPR036388">
    <property type="entry name" value="WH-like_DNA-bd_sf"/>
</dbReference>
<comment type="caution">
    <text evidence="1">The sequence shown here is derived from an EMBL/GenBank/DDBJ whole genome shotgun (WGS) entry which is preliminary data.</text>
</comment>
<name>A0A7M3DIF5_RHILE</name>
<dbReference type="Gene3D" id="1.10.10.10">
    <property type="entry name" value="Winged helix-like DNA-binding domain superfamily/Winged helix DNA-binding domain"/>
    <property type="match status" value="1"/>
</dbReference>
<accession>A0A7M3DIF5</accession>
<dbReference type="InterPro" id="IPR013324">
    <property type="entry name" value="RNA_pol_sigma_r3/r4-like"/>
</dbReference>
<gene>
    <name evidence="1" type="ORF">ELH90_38145</name>
</gene>
<dbReference type="Proteomes" id="UP000292974">
    <property type="component" value="Unassembled WGS sequence"/>
</dbReference>
<proteinExistence type="predicted"/>
<evidence type="ECO:0000313" key="2">
    <source>
        <dbReference type="Proteomes" id="UP000292974"/>
    </source>
</evidence>
<dbReference type="AlphaFoldDB" id="A0A7M3DIF5"/>
<dbReference type="RefSeq" id="WP_130666341.1">
    <property type="nucleotide sequence ID" value="NZ_SILA01000004.1"/>
</dbReference>
<protein>
    <submittedName>
        <fullName evidence="1">Sigma-70 family RNA polymerase sigma factor</fullName>
    </submittedName>
</protein>
<dbReference type="SUPFAM" id="SSF88659">
    <property type="entry name" value="Sigma3 and sigma4 domains of RNA polymerase sigma factors"/>
    <property type="match status" value="1"/>
</dbReference>
<organism evidence="1 2">
    <name type="scientific">Rhizobium leguminosarum</name>
    <dbReference type="NCBI Taxonomy" id="384"/>
    <lineage>
        <taxon>Bacteria</taxon>
        <taxon>Pseudomonadati</taxon>
        <taxon>Pseudomonadota</taxon>
        <taxon>Alphaproteobacteria</taxon>
        <taxon>Hyphomicrobiales</taxon>
        <taxon>Rhizobiaceae</taxon>
        <taxon>Rhizobium/Agrobacterium group</taxon>
        <taxon>Rhizobium</taxon>
    </lineage>
</organism>
<evidence type="ECO:0000313" key="1">
    <source>
        <dbReference type="EMBL" id="TAY41478.1"/>
    </source>
</evidence>
<reference evidence="1 2" key="1">
    <citation type="submission" date="2019-02" db="EMBL/GenBank/DDBJ databases">
        <title>The genomic architecture of introgression among sibling species of bacteria.</title>
        <authorList>
            <person name="Cavassim M.I.A."/>
            <person name="Moeskjaer S."/>
            <person name="Moslemi C."/>
            <person name="Fields B."/>
            <person name="Bachmann A."/>
            <person name="Vilhjalmsson B."/>
            <person name="Schierup M.H."/>
            <person name="Young J.P.W."/>
            <person name="Andersen S.U."/>
        </authorList>
    </citation>
    <scope>NUCLEOTIDE SEQUENCE [LARGE SCALE GENOMIC DNA]</scope>
    <source>
        <strain evidence="1 2">SM135B</strain>
    </source>
</reference>
<sequence>MGEVIPPLRKIKRSKASDGSKIETLYARPDEIERLLEGLVGLAEDELLARAALRRRSAPGWLPGECLVFMMRRAGRRKDKRAYGKWVTLILERITAVMTRGGSDSAPTRLELQMSEYGVDRFVRLLGPDLTGYEDKLDIYEAKFDMAVLNLRRDALATFLTPKGEEPIIEISIDDEQDIDAQLAKSNPDLFNYAQNNDEDFRSRVWAAIDALPREQKEILTMMRDGMTPGEIAKHRGTEPRTLLNRKNAAMAAVRAAVERSNK</sequence>